<dbReference type="GO" id="GO:0003743">
    <property type="term" value="F:translation initiation factor activity"/>
    <property type="evidence" value="ECO:0007669"/>
    <property type="project" value="InterPro"/>
</dbReference>
<dbReference type="GO" id="GO:0005829">
    <property type="term" value="C:cytosol"/>
    <property type="evidence" value="ECO:0007669"/>
    <property type="project" value="TreeGrafter"/>
</dbReference>
<dbReference type="AlphaFoldDB" id="A0A7S3G2K8"/>
<evidence type="ECO:0000313" key="3">
    <source>
        <dbReference type="EMBL" id="CAE0247659.1"/>
    </source>
</evidence>
<evidence type="ECO:0000259" key="2">
    <source>
        <dbReference type="SMART" id="SM00653"/>
    </source>
</evidence>
<dbReference type="SMART" id="SM00653">
    <property type="entry name" value="eIF2B_5"/>
    <property type="match status" value="1"/>
</dbReference>
<dbReference type="Gene3D" id="1.25.40.180">
    <property type="match status" value="1"/>
</dbReference>
<reference evidence="4" key="1">
    <citation type="submission" date="2021-01" db="EMBL/GenBank/DDBJ databases">
        <authorList>
            <person name="Corre E."/>
            <person name="Pelletier E."/>
            <person name="Niang G."/>
            <person name="Scheremetjew M."/>
            <person name="Finn R."/>
            <person name="Kale V."/>
            <person name="Holt S."/>
            <person name="Cochrane G."/>
            <person name="Meng A."/>
            <person name="Brown T."/>
            <person name="Cohen L."/>
        </authorList>
    </citation>
    <scope>NUCLEOTIDE SEQUENCE</scope>
    <source>
        <strain evidence="4">NIES-2562</strain>
    </source>
</reference>
<evidence type="ECO:0000313" key="4">
    <source>
        <dbReference type="EMBL" id="CAE0247662.1"/>
    </source>
</evidence>
<dbReference type="Gene3D" id="3.30.30.170">
    <property type="match status" value="1"/>
</dbReference>
<accession>A0A7S3G2K8</accession>
<evidence type="ECO:0000256" key="1">
    <source>
        <dbReference type="SAM" id="MobiDB-lite"/>
    </source>
</evidence>
<dbReference type="EMBL" id="HBIB01015275">
    <property type="protein sequence ID" value="CAE0247659.1"/>
    <property type="molecule type" value="Transcribed_RNA"/>
</dbReference>
<feature type="domain" description="Translation initiation factor IF2/IF5" evidence="2">
    <location>
        <begin position="6"/>
        <end position="121"/>
    </location>
</feature>
<organism evidence="4">
    <name type="scientific">Palpitomonas bilix</name>
    <dbReference type="NCBI Taxonomy" id="652834"/>
    <lineage>
        <taxon>Eukaryota</taxon>
        <taxon>Eukaryota incertae sedis</taxon>
    </lineage>
</organism>
<feature type="compositionally biased region" description="Acidic residues" evidence="1">
    <location>
        <begin position="147"/>
        <end position="164"/>
    </location>
</feature>
<dbReference type="InterPro" id="IPR045196">
    <property type="entry name" value="IF2/IF5"/>
</dbReference>
<dbReference type="PANTHER" id="PTHR23001:SF7">
    <property type="entry name" value="EUKARYOTIC TRANSLATION INITIATION FACTOR 5"/>
    <property type="match status" value="1"/>
</dbReference>
<gene>
    <name evidence="3" type="ORF">PBIL07802_LOCUS9851</name>
    <name evidence="4" type="ORF">PBIL07802_LOCUS9854</name>
</gene>
<dbReference type="GO" id="GO:0071074">
    <property type="term" value="F:eukaryotic initiation factor eIF2 binding"/>
    <property type="evidence" value="ECO:0007669"/>
    <property type="project" value="TreeGrafter"/>
</dbReference>
<sequence length="370" mass="41875">MQNSVNARVKLPKLKAQVEGRGNGVKTWIANMQDICRSLRVPGLYATKFFGTELGTQSTYDEKTGRAVVNGAHDPVKLGPIIEEFQKRFILCSKCGSRETNIKVDKKAKEAYIVCTACNGTSRVDPLHKFTDFIVKNPPPSRVRGEVEEDHMEDEVEDDEEEEEADKRAKKGGKKEKKRDKKTEVELVEDAPKKKKVDKLVGKTGDKKRKGGEAVELTGGINDMISQVRQIIALKKDAAPILAAKEGLSNADKVKIAFQAVFFGTDDIEVLRKRRSYKPFGIEDLMKTESSQRALLRCIFELCVHEKPDWIMFAPAFLRMFYDLGYLQEDLIHLYADELKVGSIDEKDYRLHLLRMTDFLSLATTELDNL</sequence>
<feature type="region of interest" description="Disordered" evidence="1">
    <location>
        <begin position="134"/>
        <end position="185"/>
    </location>
</feature>
<dbReference type="Pfam" id="PF01873">
    <property type="entry name" value="eIF-5_eIF-2B"/>
    <property type="match status" value="1"/>
</dbReference>
<dbReference type="Gene3D" id="2.20.25.350">
    <property type="match status" value="1"/>
</dbReference>
<feature type="compositionally biased region" description="Basic residues" evidence="1">
    <location>
        <begin position="168"/>
        <end position="180"/>
    </location>
</feature>
<dbReference type="EMBL" id="HBIB01015278">
    <property type="protein sequence ID" value="CAE0247662.1"/>
    <property type="molecule type" value="Transcribed_RNA"/>
</dbReference>
<protein>
    <recommendedName>
        <fullName evidence="2">Translation initiation factor IF2/IF5 domain-containing protein</fullName>
    </recommendedName>
</protein>
<name>A0A7S3G2K8_9EUKA</name>
<proteinExistence type="predicted"/>
<dbReference type="GO" id="GO:0005092">
    <property type="term" value="F:GDP-dissociation inhibitor activity"/>
    <property type="evidence" value="ECO:0007669"/>
    <property type="project" value="TreeGrafter"/>
</dbReference>
<dbReference type="InterPro" id="IPR002735">
    <property type="entry name" value="Transl_init_fac_IF2/IF5_dom"/>
</dbReference>
<dbReference type="InterPro" id="IPR016189">
    <property type="entry name" value="Transl_init_fac_IF2/IF5_N"/>
</dbReference>
<dbReference type="SUPFAM" id="SSF100966">
    <property type="entry name" value="Translation initiation factor 2 beta, aIF2beta, N-terminal domain"/>
    <property type="match status" value="1"/>
</dbReference>
<dbReference type="PANTHER" id="PTHR23001">
    <property type="entry name" value="EUKARYOTIC TRANSLATION INITIATION FACTOR"/>
    <property type="match status" value="1"/>
</dbReference>
<dbReference type="GO" id="GO:0001732">
    <property type="term" value="P:formation of cytoplasmic translation initiation complex"/>
    <property type="evidence" value="ECO:0007669"/>
    <property type="project" value="TreeGrafter"/>
</dbReference>